<dbReference type="RefSeq" id="WP_264206657.1">
    <property type="nucleotide sequence ID" value="NZ_JAOZEW010000013.1"/>
</dbReference>
<organism evidence="2 3">
    <name type="scientific">Flavobacterium shii</name>
    <dbReference type="NCBI Taxonomy" id="2987687"/>
    <lineage>
        <taxon>Bacteria</taxon>
        <taxon>Pseudomonadati</taxon>
        <taxon>Bacteroidota</taxon>
        <taxon>Flavobacteriia</taxon>
        <taxon>Flavobacteriales</taxon>
        <taxon>Flavobacteriaceae</taxon>
        <taxon>Flavobacterium</taxon>
    </lineage>
</organism>
<evidence type="ECO:0000313" key="2">
    <source>
        <dbReference type="EMBL" id="MCV9928545.1"/>
    </source>
</evidence>
<gene>
    <name evidence="2" type="ORF">OIU83_12830</name>
</gene>
<protein>
    <recommendedName>
        <fullName evidence="4">VWFA domain-containing protein</fullName>
    </recommendedName>
</protein>
<reference evidence="2" key="1">
    <citation type="submission" date="2022-10" db="EMBL/GenBank/DDBJ databases">
        <title>Two novel species of Flavobacterium.</title>
        <authorList>
            <person name="Liu Q."/>
            <person name="Xin Y.-H."/>
        </authorList>
    </citation>
    <scope>NUCLEOTIDE SEQUENCE</scope>
    <source>
        <strain evidence="2">LS1R49</strain>
    </source>
</reference>
<name>A0A9X2ZFP6_9FLAO</name>
<sequence>MKIHAYSMRKIALAVIVFLISISSVFAQADNSKIKDGTVTNGAERAKSGAILELESNSKGMLISRLTTPQRDAIIPANLSNGLLIFNITTGCFDYWNQVQAMWLSMCGSQPPATATISTGDCSKAIVNGTYKQGTALTGSNYLSVAVTVTQPGTYTISANTANGYYFSTNGAFPAAGSYVLTLAGVGTPNKGYDTGNAGDAVTITLNGTVVSCKPNVFVAKADVNFVLTCNTVASAGSYNIGLPLTNANKLTLSLNVGTVGYWSINTNTVNGYSFTGSGTFTTTGVQTVELLGTGTPLASGANSFTISSNAATVGTCNNIVINVAPVAYALNCSTATQSGVYMVDTQLIAANKIVLPINVTATGKATISTNTVNGMTFTTGEINLSALGQQSVTLLGTGKPTTAGVSAFTVSGTTGATASCALNVTVGAQPISYAINCGSITTSGSYMPGTAMTAANTMTVPVTVTYPGAYTMSTNTQNGITFSASGTFSTAGTQSVVMTATGTPTNASTYTFSITSNSTSAACTKSVDFGSRAMNVLLLNFGGFYNGDVGIKTMLNSKINYSLSGTCAVNDVKVFTTTIGSDDASATSLKNTINTNKIDVILYQDGAAANTLSNNNVLNVVKDFINNKKGVVIYGVGAGGEMGDQIAKLANAVNSMTGASMGAKAYNYPEGNNLKPVPLYKFSIAADATLSGPFGNVKNRFFGGFNNVNSPLFNNVPLNITILATLDGDNSSVEVFKHNELGFVYVGSMYNLFGVPGDTSYEAFPLSVSATGIPLGKEDYAGGARSTTVYNSVLAANTFAWAFSYATANTNINYQIK</sequence>
<feature type="chain" id="PRO_5040780205" description="VWFA domain-containing protein" evidence="1">
    <location>
        <begin position="30"/>
        <end position="818"/>
    </location>
</feature>
<accession>A0A9X2ZFP6</accession>
<evidence type="ECO:0000313" key="3">
    <source>
        <dbReference type="Proteomes" id="UP001151079"/>
    </source>
</evidence>
<proteinExistence type="predicted"/>
<evidence type="ECO:0000256" key="1">
    <source>
        <dbReference type="SAM" id="SignalP"/>
    </source>
</evidence>
<keyword evidence="3" id="KW-1185">Reference proteome</keyword>
<keyword evidence="1" id="KW-0732">Signal</keyword>
<comment type="caution">
    <text evidence="2">The sequence shown here is derived from an EMBL/GenBank/DDBJ whole genome shotgun (WGS) entry which is preliminary data.</text>
</comment>
<dbReference type="Proteomes" id="UP001151079">
    <property type="component" value="Unassembled WGS sequence"/>
</dbReference>
<feature type="signal peptide" evidence="1">
    <location>
        <begin position="1"/>
        <end position="29"/>
    </location>
</feature>
<dbReference type="EMBL" id="JAOZEW010000013">
    <property type="protein sequence ID" value="MCV9928545.1"/>
    <property type="molecule type" value="Genomic_DNA"/>
</dbReference>
<dbReference type="AlphaFoldDB" id="A0A9X2ZFP6"/>
<evidence type="ECO:0008006" key="4">
    <source>
        <dbReference type="Google" id="ProtNLM"/>
    </source>
</evidence>